<dbReference type="AlphaFoldDB" id="A0ABD4XCD0"/>
<evidence type="ECO:0008006" key="4">
    <source>
        <dbReference type="Google" id="ProtNLM"/>
    </source>
</evidence>
<dbReference type="Proteomes" id="UP001218364">
    <property type="component" value="Unassembled WGS sequence"/>
</dbReference>
<dbReference type="RefSeq" id="WP_274839947.1">
    <property type="nucleotide sequence ID" value="NZ_JARCJF010000008.1"/>
</dbReference>
<keyword evidence="1" id="KW-0732">Signal</keyword>
<comment type="caution">
    <text evidence="2">The sequence shown here is derived from an EMBL/GenBank/DDBJ whole genome shotgun (WGS) entry which is preliminary data.</text>
</comment>
<organism evidence="2 3">
    <name type="scientific">Phaeobacter gallaeciensis</name>
    <dbReference type="NCBI Taxonomy" id="60890"/>
    <lineage>
        <taxon>Bacteria</taxon>
        <taxon>Pseudomonadati</taxon>
        <taxon>Pseudomonadota</taxon>
        <taxon>Alphaproteobacteria</taxon>
        <taxon>Rhodobacterales</taxon>
        <taxon>Roseobacteraceae</taxon>
        <taxon>Phaeobacter</taxon>
    </lineage>
</organism>
<reference evidence="2 3" key="1">
    <citation type="submission" date="2023-02" db="EMBL/GenBank/DDBJ databases">
        <title>Population genomics of bacteria associated with diatom.</title>
        <authorList>
            <person name="Xie J."/>
            <person name="Wang H."/>
        </authorList>
    </citation>
    <scope>NUCLEOTIDE SEQUENCE [LARGE SCALE GENOMIC DNA]</scope>
    <source>
        <strain evidence="2 3">PT47_8</strain>
    </source>
</reference>
<dbReference type="EMBL" id="JARCJK010000008">
    <property type="protein sequence ID" value="MDE4167178.1"/>
    <property type="molecule type" value="Genomic_DNA"/>
</dbReference>
<feature type="chain" id="PRO_5044781519" description="DUF1036 domain-containing protein" evidence="1">
    <location>
        <begin position="20"/>
        <end position="124"/>
    </location>
</feature>
<evidence type="ECO:0000256" key="1">
    <source>
        <dbReference type="SAM" id="SignalP"/>
    </source>
</evidence>
<evidence type="ECO:0000313" key="3">
    <source>
        <dbReference type="Proteomes" id="UP001218364"/>
    </source>
</evidence>
<proteinExistence type="predicted"/>
<name>A0ABD4XCD0_9RHOB</name>
<gene>
    <name evidence="2" type="ORF">PXK24_15895</name>
</gene>
<evidence type="ECO:0000313" key="2">
    <source>
        <dbReference type="EMBL" id="MDE4167178.1"/>
    </source>
</evidence>
<protein>
    <recommendedName>
        <fullName evidence="4">DUF1036 domain-containing protein</fullName>
    </recommendedName>
</protein>
<sequence length="124" mass="13483">MIRRALTSMVFCGAALSSAAEEAPLWEGYWSPNAAWCARAGDVGEQTPDWYGREGLFGLEWSCDIAAVRETGVGNSWALKLQCLDAGYAYSDAQIFLVTPDDRLQIIDENGFAATLVRCAAPQD</sequence>
<accession>A0ABD4XCD0</accession>
<feature type="signal peptide" evidence="1">
    <location>
        <begin position="1"/>
        <end position="19"/>
    </location>
</feature>